<dbReference type="RefSeq" id="WP_008487833.1">
    <property type="nucleotide sequence ID" value="NZ_AMRG01000004.1"/>
</dbReference>
<organism evidence="2 3">
    <name type="scientific">Idiomarina xiamenensis 10-D-4</name>
    <dbReference type="NCBI Taxonomy" id="740709"/>
    <lineage>
        <taxon>Bacteria</taxon>
        <taxon>Pseudomonadati</taxon>
        <taxon>Pseudomonadota</taxon>
        <taxon>Gammaproteobacteria</taxon>
        <taxon>Alteromonadales</taxon>
        <taxon>Idiomarinaceae</taxon>
        <taxon>Idiomarina</taxon>
    </lineage>
</organism>
<keyword evidence="1" id="KW-1133">Transmembrane helix</keyword>
<dbReference type="STRING" id="740709.A10D4_03775"/>
<feature type="transmembrane region" description="Helical" evidence="1">
    <location>
        <begin position="133"/>
        <end position="158"/>
    </location>
</feature>
<proteinExistence type="predicted"/>
<feature type="transmembrane region" description="Helical" evidence="1">
    <location>
        <begin position="94"/>
        <end position="112"/>
    </location>
</feature>
<dbReference type="eggNOG" id="COG5061">
    <property type="taxonomic scope" value="Bacteria"/>
</dbReference>
<feature type="transmembrane region" description="Helical" evidence="1">
    <location>
        <begin position="65"/>
        <end position="82"/>
    </location>
</feature>
<sequence>MMPLVLLLLLLVLHVLADFYWQPAAWVTAKRQLGWRATALYWHGLCHAGPMWLVMLALGYGLLNSLLAAAVIFVSHILIDLLKARVSASLRHFIWDQLAHLVVLVGLCWLLSDATQRQTLTAMVQPWLEGQRLLLVVPYLLAYLLVLKPVSVVIATLLKPWSNALNQHQGHDQETLDKAGEKIGYLERLLILTFMLLGQFSAIGFLLAAKSVFRFGELKNERDKKLTEYVMLGTLASFVCTLLVGLLVKAWLNLLGVS</sequence>
<dbReference type="OrthoDB" id="8536716at2"/>
<evidence type="ECO:0000313" key="2">
    <source>
        <dbReference type="EMBL" id="EKE84699.1"/>
    </source>
</evidence>
<keyword evidence="1" id="KW-0472">Membrane</keyword>
<evidence type="ECO:0008006" key="4">
    <source>
        <dbReference type="Google" id="ProtNLM"/>
    </source>
</evidence>
<dbReference type="AlphaFoldDB" id="K2KQI2"/>
<comment type="caution">
    <text evidence="2">The sequence shown here is derived from an EMBL/GenBank/DDBJ whole genome shotgun (WGS) entry which is preliminary data.</text>
</comment>
<feature type="transmembrane region" description="Helical" evidence="1">
    <location>
        <begin position="189"/>
        <end position="208"/>
    </location>
</feature>
<name>K2KQI2_9GAMM</name>
<dbReference type="EMBL" id="AMRG01000004">
    <property type="protein sequence ID" value="EKE84699.1"/>
    <property type="molecule type" value="Genomic_DNA"/>
</dbReference>
<evidence type="ECO:0000313" key="3">
    <source>
        <dbReference type="Proteomes" id="UP000014115"/>
    </source>
</evidence>
<evidence type="ECO:0000256" key="1">
    <source>
        <dbReference type="SAM" id="Phobius"/>
    </source>
</evidence>
<dbReference type="InterPro" id="IPR021737">
    <property type="entry name" value="Phage_phiKZ_Orf197"/>
</dbReference>
<protein>
    <recommendedName>
        <fullName evidence="4">DUF3307 domain-containing protein</fullName>
    </recommendedName>
</protein>
<keyword evidence="1" id="KW-0812">Transmembrane</keyword>
<accession>K2KQI2</accession>
<dbReference type="Pfam" id="PF11750">
    <property type="entry name" value="DUF3307"/>
    <property type="match status" value="1"/>
</dbReference>
<gene>
    <name evidence="2" type="ORF">A10D4_03775</name>
</gene>
<reference evidence="2 3" key="1">
    <citation type="journal article" date="2012" name="J. Bacteriol.">
        <title>Genome Sequence of Idiomarina xiamenensis Type Strain 10-D-4.</title>
        <authorList>
            <person name="Lai Q."/>
            <person name="Wang L."/>
            <person name="Wang W."/>
            <person name="Shao Z."/>
        </authorList>
    </citation>
    <scope>NUCLEOTIDE SEQUENCE [LARGE SCALE GENOMIC DNA]</scope>
    <source>
        <strain evidence="2 3">10-D-4</strain>
    </source>
</reference>
<keyword evidence="3" id="KW-1185">Reference proteome</keyword>
<dbReference type="Proteomes" id="UP000014115">
    <property type="component" value="Unassembled WGS sequence"/>
</dbReference>
<dbReference type="PATRIC" id="fig|740709.3.peg.761"/>
<feature type="transmembrane region" description="Helical" evidence="1">
    <location>
        <begin position="229"/>
        <end position="252"/>
    </location>
</feature>